<comment type="caution">
    <text evidence="11">The sequence shown here is derived from an EMBL/GenBank/DDBJ whole genome shotgun (WGS) entry which is preliminary data.</text>
</comment>
<sequence>MTSGYQRLQLQEEDVLKILAAGAHIGSKDVDFQMEQYVWKKKPKNEGSSIVNIRKLWEKLMLAARAIVAVENPADVCVISCRPQGQRAVLKYAKYTGATPIAGRFTPGSFTNQIQAAFKEPRLIVVTDPHVDHQAVSEASFVNIPVIGFCDPNTPLRFIDIVIPCNNKTIKSIGLMWWFLAREVLRLRGDINRQIPWDVMVDLFFYRDPEEADKEEQVLAGGNEGDTQLQHAADSYFDNDAQIMPNTEGFSGHQENWGSSGDNWGSNTNAPEVTPAPAPASEWTAASNATAGW</sequence>
<dbReference type="EMBL" id="CAJNOK010000705">
    <property type="protein sequence ID" value="CAF0770246.1"/>
    <property type="molecule type" value="Genomic_DNA"/>
</dbReference>
<evidence type="ECO:0000313" key="14">
    <source>
        <dbReference type="Proteomes" id="UP000663829"/>
    </source>
</evidence>
<dbReference type="EMBL" id="CAJNOQ010003368">
    <property type="protein sequence ID" value="CAF1008875.1"/>
    <property type="molecule type" value="Genomic_DNA"/>
</dbReference>
<evidence type="ECO:0000256" key="8">
    <source>
        <dbReference type="SAM" id="MobiDB-lite"/>
    </source>
</evidence>
<dbReference type="AlphaFoldDB" id="A0A814HC99"/>
<organism evidence="11 14">
    <name type="scientific">Didymodactylos carnosus</name>
    <dbReference type="NCBI Taxonomy" id="1234261"/>
    <lineage>
        <taxon>Eukaryota</taxon>
        <taxon>Metazoa</taxon>
        <taxon>Spiralia</taxon>
        <taxon>Gnathifera</taxon>
        <taxon>Rotifera</taxon>
        <taxon>Eurotatoria</taxon>
        <taxon>Bdelloidea</taxon>
        <taxon>Philodinida</taxon>
        <taxon>Philodinidae</taxon>
        <taxon>Didymodactylos</taxon>
    </lineage>
</organism>
<feature type="domain" description="Small ribosomal subunit protein uS2 C-terminal" evidence="9">
    <location>
        <begin position="204"/>
        <end position="293"/>
    </location>
</feature>
<dbReference type="PROSITE" id="PS00963">
    <property type="entry name" value="RIBOSOMAL_S2_2"/>
    <property type="match status" value="1"/>
</dbReference>
<feature type="region of interest" description="Disordered" evidence="8">
    <location>
        <begin position="247"/>
        <end position="293"/>
    </location>
</feature>
<name>A0A814HC99_9BILA</name>
<evidence type="ECO:0000256" key="5">
    <source>
        <dbReference type="ARBA" id="ARBA00023274"/>
    </source>
</evidence>
<dbReference type="InterPro" id="IPR027498">
    <property type="entry name" value="Ribosomal_uS2_euk"/>
</dbReference>
<dbReference type="InterPro" id="IPR001865">
    <property type="entry name" value="Ribosomal_uS2"/>
</dbReference>
<dbReference type="InterPro" id="IPR018130">
    <property type="entry name" value="Ribosomal_uS2_CS"/>
</dbReference>
<protein>
    <recommendedName>
        <fullName evidence="6">Small ribosomal subunit protein uS2</fullName>
    </recommendedName>
</protein>
<evidence type="ECO:0000256" key="6">
    <source>
        <dbReference type="HAMAP-Rule" id="MF_03015"/>
    </source>
</evidence>
<dbReference type="Pfam" id="PF00318">
    <property type="entry name" value="Ribosomal_S2"/>
    <property type="match status" value="2"/>
</dbReference>
<dbReference type="Gene3D" id="3.40.50.10490">
    <property type="entry name" value="Glucose-6-phosphate isomerase like protein, domain 1"/>
    <property type="match status" value="1"/>
</dbReference>
<evidence type="ECO:0000313" key="13">
    <source>
        <dbReference type="EMBL" id="CAF3781013.1"/>
    </source>
</evidence>
<evidence type="ECO:0000256" key="4">
    <source>
        <dbReference type="ARBA" id="ARBA00022980"/>
    </source>
</evidence>
<dbReference type="InterPro" id="IPR032281">
    <property type="entry name" value="Ribosomal_uS2_C"/>
</dbReference>
<accession>A0A814HC99</accession>
<keyword evidence="5 6" id="KW-0687">Ribonucleoprotein</keyword>
<dbReference type="FunFam" id="3.40.50.10490:FF:000012">
    <property type="entry name" value="40S ribosomal protein SA"/>
    <property type="match status" value="1"/>
</dbReference>
<evidence type="ECO:0000313" key="12">
    <source>
        <dbReference type="EMBL" id="CAF3551063.1"/>
    </source>
</evidence>
<keyword evidence="3 6" id="KW-0963">Cytoplasm</keyword>
<evidence type="ECO:0000256" key="3">
    <source>
        <dbReference type="ARBA" id="ARBA00022490"/>
    </source>
</evidence>
<dbReference type="EMBL" id="CAJOBA010000705">
    <property type="protein sequence ID" value="CAF3551063.1"/>
    <property type="molecule type" value="Genomic_DNA"/>
</dbReference>
<evidence type="ECO:0000313" key="11">
    <source>
        <dbReference type="EMBL" id="CAF1008875.1"/>
    </source>
</evidence>
<dbReference type="SUPFAM" id="SSF52313">
    <property type="entry name" value="Ribosomal protein S2"/>
    <property type="match status" value="1"/>
</dbReference>
<dbReference type="GO" id="GO:0000028">
    <property type="term" value="P:ribosomal small subunit assembly"/>
    <property type="evidence" value="ECO:0007669"/>
    <property type="project" value="UniProtKB-UniRule"/>
</dbReference>
<feature type="compositionally biased region" description="Polar residues" evidence="8">
    <location>
        <begin position="284"/>
        <end position="293"/>
    </location>
</feature>
<evidence type="ECO:0000256" key="1">
    <source>
        <dbReference type="ARBA" id="ARBA00004496"/>
    </source>
</evidence>
<keyword evidence="4 6" id="KW-0689">Ribosomal protein</keyword>
<evidence type="ECO:0000256" key="2">
    <source>
        <dbReference type="ARBA" id="ARBA00006242"/>
    </source>
</evidence>
<proteinExistence type="inferred from homology"/>
<dbReference type="GO" id="GO:0006412">
    <property type="term" value="P:translation"/>
    <property type="evidence" value="ECO:0007669"/>
    <property type="project" value="UniProtKB-UniRule"/>
</dbReference>
<dbReference type="PANTHER" id="PTHR11489">
    <property type="entry name" value="40S RIBOSOMAL PROTEIN SA"/>
    <property type="match status" value="1"/>
</dbReference>
<dbReference type="OrthoDB" id="414863at2759"/>
<comment type="similarity">
    <text evidence="2 6 7">Belongs to the universal ribosomal protein uS2 family.</text>
</comment>
<evidence type="ECO:0000313" key="10">
    <source>
        <dbReference type="EMBL" id="CAF0770246.1"/>
    </source>
</evidence>
<dbReference type="InterPro" id="IPR023591">
    <property type="entry name" value="Ribosomal_uS2_flav_dom_sf"/>
</dbReference>
<dbReference type="Proteomes" id="UP000663829">
    <property type="component" value="Unassembled WGS sequence"/>
</dbReference>
<dbReference type="PRINTS" id="PR00395">
    <property type="entry name" value="RIBOSOMALS2"/>
</dbReference>
<keyword evidence="14" id="KW-1185">Reference proteome</keyword>
<dbReference type="GO" id="GO:0003735">
    <property type="term" value="F:structural constituent of ribosome"/>
    <property type="evidence" value="ECO:0007669"/>
    <property type="project" value="UniProtKB-UniRule"/>
</dbReference>
<comment type="subcellular location">
    <subcellularLocation>
        <location evidence="1 6">Cytoplasm</location>
    </subcellularLocation>
</comment>
<dbReference type="Proteomes" id="UP000681722">
    <property type="component" value="Unassembled WGS sequence"/>
</dbReference>
<reference evidence="11" key="1">
    <citation type="submission" date="2021-02" db="EMBL/GenBank/DDBJ databases">
        <authorList>
            <person name="Nowell W R."/>
        </authorList>
    </citation>
    <scope>NUCLEOTIDE SEQUENCE</scope>
</reference>
<evidence type="ECO:0000259" key="9">
    <source>
        <dbReference type="Pfam" id="PF16122"/>
    </source>
</evidence>
<dbReference type="Pfam" id="PF16122">
    <property type="entry name" value="40S_SA_C"/>
    <property type="match status" value="1"/>
</dbReference>
<feature type="compositionally biased region" description="Polar residues" evidence="8">
    <location>
        <begin position="247"/>
        <end position="271"/>
    </location>
</feature>
<evidence type="ECO:0000256" key="7">
    <source>
        <dbReference type="RuleBase" id="RU003631"/>
    </source>
</evidence>
<dbReference type="NCBIfam" id="TIGR01012">
    <property type="entry name" value="uS2_euk_arch"/>
    <property type="match status" value="1"/>
</dbReference>
<dbReference type="GO" id="GO:0022627">
    <property type="term" value="C:cytosolic small ribosomal subunit"/>
    <property type="evidence" value="ECO:0007669"/>
    <property type="project" value="UniProtKB-UniRule"/>
</dbReference>
<comment type="subunit">
    <text evidence="6">Component of the small ribosomal subunit. Mature ribosomes consist of a small (40S) and a large (60S) subunit. The 40S subunit contains about 33 different proteins and 1 molecule of RNA (18S). The 60S subunit contains about 49 different proteins and 3 molecules of RNA (28S, 5.8S and 5S). Interacts with ribosomal protein S21.</text>
</comment>
<dbReference type="CDD" id="cd01425">
    <property type="entry name" value="RPS2"/>
    <property type="match status" value="1"/>
</dbReference>
<comment type="function">
    <text evidence="6">Required for the assembly and/or stability of the 40S ribosomal subunit. Required for the processing of the 20S rRNA-precursor to mature 18S rRNA in a late step of the maturation of 40S ribosomal subunits.</text>
</comment>
<dbReference type="Proteomes" id="UP000677228">
    <property type="component" value="Unassembled WGS sequence"/>
</dbReference>
<dbReference type="HAMAP" id="MF_03015">
    <property type="entry name" value="Ribosomal_S2_euk"/>
    <property type="match status" value="1"/>
</dbReference>
<dbReference type="InterPro" id="IPR005707">
    <property type="entry name" value="Ribosomal_uS2_euk/arc"/>
</dbReference>
<dbReference type="EMBL" id="CAJOBC010003385">
    <property type="protein sequence ID" value="CAF3781013.1"/>
    <property type="molecule type" value="Genomic_DNA"/>
</dbReference>
<dbReference type="PROSITE" id="PS00962">
    <property type="entry name" value="RIBOSOMAL_S2_1"/>
    <property type="match status" value="1"/>
</dbReference>
<dbReference type="Proteomes" id="UP000682733">
    <property type="component" value="Unassembled WGS sequence"/>
</dbReference>
<gene>
    <name evidence="11" type="ORF">GPM918_LOCUS14155</name>
    <name evidence="10" type="ORF">OVA965_LOCUS3046</name>
    <name evidence="13" type="ORF">SRO942_LOCUS14203</name>
    <name evidence="12" type="ORF">TMI583_LOCUS3045</name>
</gene>